<accession>D6TQB8</accession>
<evidence type="ECO:0008006" key="3">
    <source>
        <dbReference type="Google" id="ProtNLM"/>
    </source>
</evidence>
<sequence length="82" mass="9491">MAKVQKVYTKEFKEQAVHLAQTSGKPIKHRVMRSHGFKTVSYQGINYPSMLFLLTYGIRRNWIAPVRVGFTSINCREMSAQE</sequence>
<name>D6TQB8_KTERA</name>
<proteinExistence type="predicted"/>
<dbReference type="Proteomes" id="UP000004508">
    <property type="component" value="Unassembled WGS sequence"/>
</dbReference>
<dbReference type="AlphaFoldDB" id="D6TQB8"/>
<dbReference type="InParanoid" id="D6TQB8"/>
<protein>
    <recommendedName>
        <fullName evidence="3">Transposase</fullName>
    </recommendedName>
</protein>
<evidence type="ECO:0000313" key="1">
    <source>
        <dbReference type="EMBL" id="EFH85766.1"/>
    </source>
</evidence>
<dbReference type="EMBL" id="ADVG01000002">
    <property type="protein sequence ID" value="EFH85766.1"/>
    <property type="molecule type" value="Genomic_DNA"/>
</dbReference>
<keyword evidence="2" id="KW-1185">Reference proteome</keyword>
<comment type="caution">
    <text evidence="1">The sequence shown here is derived from an EMBL/GenBank/DDBJ whole genome shotgun (WGS) entry which is preliminary data.</text>
</comment>
<organism evidence="1 2">
    <name type="scientific">Ktedonobacter racemifer DSM 44963</name>
    <dbReference type="NCBI Taxonomy" id="485913"/>
    <lineage>
        <taxon>Bacteria</taxon>
        <taxon>Bacillati</taxon>
        <taxon>Chloroflexota</taxon>
        <taxon>Ktedonobacteria</taxon>
        <taxon>Ktedonobacterales</taxon>
        <taxon>Ktedonobacteraceae</taxon>
        <taxon>Ktedonobacter</taxon>
    </lineage>
</organism>
<gene>
    <name evidence="1" type="ORF">Krac_7002</name>
</gene>
<evidence type="ECO:0000313" key="2">
    <source>
        <dbReference type="Proteomes" id="UP000004508"/>
    </source>
</evidence>
<reference evidence="1 2" key="1">
    <citation type="journal article" date="2011" name="Stand. Genomic Sci.">
        <title>Non-contiguous finished genome sequence and contextual data of the filamentous soil bacterium Ktedonobacter racemifer type strain (SOSP1-21).</title>
        <authorList>
            <person name="Chang Y.J."/>
            <person name="Land M."/>
            <person name="Hauser L."/>
            <person name="Chertkov O."/>
            <person name="Del Rio T.G."/>
            <person name="Nolan M."/>
            <person name="Copeland A."/>
            <person name="Tice H."/>
            <person name="Cheng J.F."/>
            <person name="Lucas S."/>
            <person name="Han C."/>
            <person name="Goodwin L."/>
            <person name="Pitluck S."/>
            <person name="Ivanova N."/>
            <person name="Ovchinikova G."/>
            <person name="Pati A."/>
            <person name="Chen A."/>
            <person name="Palaniappan K."/>
            <person name="Mavromatis K."/>
            <person name="Liolios K."/>
            <person name="Brettin T."/>
            <person name="Fiebig A."/>
            <person name="Rohde M."/>
            <person name="Abt B."/>
            <person name="Goker M."/>
            <person name="Detter J.C."/>
            <person name="Woyke T."/>
            <person name="Bristow J."/>
            <person name="Eisen J.A."/>
            <person name="Markowitz V."/>
            <person name="Hugenholtz P."/>
            <person name="Kyrpides N.C."/>
            <person name="Klenk H.P."/>
            <person name="Lapidus A."/>
        </authorList>
    </citation>
    <scope>NUCLEOTIDE SEQUENCE [LARGE SCALE GENOMIC DNA]</scope>
    <source>
        <strain evidence="2">DSM 44963</strain>
    </source>
</reference>